<keyword evidence="7" id="KW-0630">Potassium</keyword>
<keyword evidence="4" id="KW-0633">Potassium transport</keyword>
<keyword evidence="10 13" id="KW-0472">Membrane</keyword>
<feature type="transmembrane region" description="Helical" evidence="13">
    <location>
        <begin position="59"/>
        <end position="77"/>
    </location>
</feature>
<dbReference type="GO" id="GO:0016020">
    <property type="term" value="C:membrane"/>
    <property type="evidence" value="ECO:0007669"/>
    <property type="project" value="UniProtKB-SubCell"/>
</dbReference>
<evidence type="ECO:0000256" key="3">
    <source>
        <dbReference type="ARBA" id="ARBA00022448"/>
    </source>
</evidence>
<keyword evidence="15" id="KW-1185">Reference proteome</keyword>
<dbReference type="PANTHER" id="PTHR31462:SF5">
    <property type="entry name" value="ENDOSOMAL_LYSOSOMAL PROTON CHANNEL TMEM175"/>
    <property type="match status" value="1"/>
</dbReference>
<feature type="transmembrane region" description="Helical" evidence="13">
    <location>
        <begin position="171"/>
        <end position="189"/>
    </location>
</feature>
<evidence type="ECO:0000256" key="1">
    <source>
        <dbReference type="ARBA" id="ARBA00004141"/>
    </source>
</evidence>
<dbReference type="RefSeq" id="WP_149839221.1">
    <property type="nucleotide sequence ID" value="NZ_VUOC01000003.1"/>
</dbReference>
<comment type="subcellular location">
    <subcellularLocation>
        <location evidence="1">Membrane</location>
        <topology evidence="1">Multi-pass membrane protein</topology>
    </subcellularLocation>
</comment>
<comment type="similarity">
    <text evidence="2">Belongs to the TMEM175 family.</text>
</comment>
<gene>
    <name evidence="14" type="ORF">F0L74_17725</name>
</gene>
<evidence type="ECO:0000313" key="14">
    <source>
        <dbReference type="EMBL" id="KAA2241714.1"/>
    </source>
</evidence>
<feature type="transmembrane region" description="Helical" evidence="13">
    <location>
        <begin position="21"/>
        <end position="39"/>
    </location>
</feature>
<dbReference type="PANTHER" id="PTHR31462">
    <property type="entry name" value="ENDOSOMAL/LYSOSOMAL POTASSIUM CHANNEL TMEM175"/>
    <property type="match status" value="1"/>
</dbReference>
<reference evidence="14 15" key="1">
    <citation type="submission" date="2019-09" db="EMBL/GenBank/DDBJ databases">
        <title>Chitinophaga ginsengihumi sp. nov., isolated from soil of ginseng rhizosphere.</title>
        <authorList>
            <person name="Lee J."/>
        </authorList>
    </citation>
    <scope>NUCLEOTIDE SEQUENCE [LARGE SCALE GENOMIC DNA]</scope>
    <source>
        <strain evidence="14 15">BN140078</strain>
    </source>
</reference>
<evidence type="ECO:0000256" key="6">
    <source>
        <dbReference type="ARBA" id="ARBA00022826"/>
    </source>
</evidence>
<evidence type="ECO:0000256" key="7">
    <source>
        <dbReference type="ARBA" id="ARBA00022958"/>
    </source>
</evidence>
<evidence type="ECO:0000256" key="12">
    <source>
        <dbReference type="ARBA" id="ARBA00034430"/>
    </source>
</evidence>
<feature type="transmembrane region" description="Helical" evidence="13">
    <location>
        <begin position="129"/>
        <end position="150"/>
    </location>
</feature>
<proteinExistence type="inferred from homology"/>
<keyword evidence="3" id="KW-0813">Transport</keyword>
<feature type="transmembrane region" description="Helical" evidence="13">
    <location>
        <begin position="98"/>
        <end position="117"/>
    </location>
</feature>
<evidence type="ECO:0000256" key="5">
    <source>
        <dbReference type="ARBA" id="ARBA00022692"/>
    </source>
</evidence>
<comment type="caution">
    <text evidence="14">The sequence shown here is derived from an EMBL/GenBank/DDBJ whole genome shotgun (WGS) entry which is preliminary data.</text>
</comment>
<protein>
    <submittedName>
        <fullName evidence="14">DUF1211 domain-containing protein</fullName>
    </submittedName>
</protein>
<organism evidence="14 15">
    <name type="scientific">Chitinophaga agrisoli</name>
    <dbReference type="NCBI Taxonomy" id="2607653"/>
    <lineage>
        <taxon>Bacteria</taxon>
        <taxon>Pseudomonadati</taxon>
        <taxon>Bacteroidota</taxon>
        <taxon>Chitinophagia</taxon>
        <taxon>Chitinophagales</taxon>
        <taxon>Chitinophagaceae</taxon>
        <taxon>Chitinophaga</taxon>
    </lineage>
</organism>
<keyword evidence="11" id="KW-0407">Ion channel</keyword>
<evidence type="ECO:0000256" key="9">
    <source>
        <dbReference type="ARBA" id="ARBA00023065"/>
    </source>
</evidence>
<keyword evidence="8 13" id="KW-1133">Transmembrane helix</keyword>
<evidence type="ECO:0000256" key="11">
    <source>
        <dbReference type="ARBA" id="ARBA00023303"/>
    </source>
</evidence>
<dbReference type="EMBL" id="VUOC01000003">
    <property type="protein sequence ID" value="KAA2241714.1"/>
    <property type="molecule type" value="Genomic_DNA"/>
</dbReference>
<evidence type="ECO:0000256" key="2">
    <source>
        <dbReference type="ARBA" id="ARBA00006920"/>
    </source>
</evidence>
<dbReference type="InterPro" id="IPR010617">
    <property type="entry name" value="TMEM175-like"/>
</dbReference>
<evidence type="ECO:0000256" key="10">
    <source>
        <dbReference type="ARBA" id="ARBA00023136"/>
    </source>
</evidence>
<evidence type="ECO:0000256" key="8">
    <source>
        <dbReference type="ARBA" id="ARBA00022989"/>
    </source>
</evidence>
<evidence type="ECO:0000256" key="13">
    <source>
        <dbReference type="SAM" id="Phobius"/>
    </source>
</evidence>
<reference evidence="14 15" key="2">
    <citation type="submission" date="2019-09" db="EMBL/GenBank/DDBJ databases">
        <authorList>
            <person name="Jin C."/>
        </authorList>
    </citation>
    <scope>NUCLEOTIDE SEQUENCE [LARGE SCALE GENOMIC DNA]</scope>
    <source>
        <strain evidence="14 15">BN140078</strain>
    </source>
</reference>
<dbReference type="GO" id="GO:0005267">
    <property type="term" value="F:potassium channel activity"/>
    <property type="evidence" value="ECO:0007669"/>
    <property type="project" value="UniProtKB-KW"/>
</dbReference>
<accession>A0A5B2VS96</accession>
<evidence type="ECO:0000256" key="4">
    <source>
        <dbReference type="ARBA" id="ARBA00022538"/>
    </source>
</evidence>
<dbReference type="Proteomes" id="UP000324611">
    <property type="component" value="Unassembled WGS sequence"/>
</dbReference>
<keyword evidence="6" id="KW-0631">Potassium channel</keyword>
<evidence type="ECO:0000313" key="15">
    <source>
        <dbReference type="Proteomes" id="UP000324611"/>
    </source>
</evidence>
<name>A0A5B2VS96_9BACT</name>
<sequence>MTAKHFLDYHDPERQDFQLDRFILFSDAIFAIAITLLVIEIKAPEIHTGGSDLEMLRQLIPLLPKAIGFVISFWVIANYWRIHHRIFGFVKRYTNRLIFLNFLFLFTLIIMPFSSSYYSENSFYTIPYYFYNANIILTGVTNFILISYVFNPQNGVARHTHTVHLKAILRARSMVIPAIFLIGILLRPFSLVLAQWSPILSWPAFYLVRKYYDRKLSA</sequence>
<dbReference type="Pfam" id="PF06736">
    <property type="entry name" value="TMEM175"/>
    <property type="match status" value="1"/>
</dbReference>
<keyword evidence="5 13" id="KW-0812">Transmembrane</keyword>
<dbReference type="AlphaFoldDB" id="A0A5B2VS96"/>
<keyword evidence="9" id="KW-0406">Ion transport</keyword>
<comment type="catalytic activity">
    <reaction evidence="12">
        <text>K(+)(in) = K(+)(out)</text>
        <dbReference type="Rhea" id="RHEA:29463"/>
        <dbReference type="ChEBI" id="CHEBI:29103"/>
    </reaction>
</comment>
<dbReference type="GO" id="GO:0015252">
    <property type="term" value="F:proton channel activity"/>
    <property type="evidence" value="ECO:0007669"/>
    <property type="project" value="InterPro"/>
</dbReference>